<keyword evidence="7" id="KW-0547">Nucleotide-binding</keyword>
<evidence type="ECO:0000256" key="8">
    <source>
        <dbReference type="ARBA" id="ARBA00022777"/>
    </source>
</evidence>
<keyword evidence="9" id="KW-0067">ATP-binding</keyword>
<dbReference type="PROSITE" id="PS50109">
    <property type="entry name" value="HIS_KIN"/>
    <property type="match status" value="1"/>
</dbReference>
<evidence type="ECO:0000259" key="13">
    <source>
        <dbReference type="PROSITE" id="PS50109"/>
    </source>
</evidence>
<dbReference type="SMART" id="SM00388">
    <property type="entry name" value="HisKA"/>
    <property type="match status" value="1"/>
</dbReference>
<dbReference type="RefSeq" id="WP_206723424.1">
    <property type="nucleotide sequence ID" value="NZ_CP071090.1"/>
</dbReference>
<keyword evidence="8 16" id="KW-0418">Kinase</keyword>
<evidence type="ECO:0000256" key="6">
    <source>
        <dbReference type="ARBA" id="ARBA00022692"/>
    </source>
</evidence>
<protein>
    <recommendedName>
        <fullName evidence="3">histidine kinase</fullName>
        <ecNumber evidence="3">2.7.13.3</ecNumber>
    </recommendedName>
</protein>
<dbReference type="PANTHER" id="PTHR42878">
    <property type="entry name" value="TWO-COMPONENT HISTIDINE KINASE"/>
    <property type="match status" value="1"/>
</dbReference>
<dbReference type="SUPFAM" id="SSF55874">
    <property type="entry name" value="ATPase domain of HSP90 chaperone/DNA topoisomerase II/histidine kinase"/>
    <property type="match status" value="1"/>
</dbReference>
<comment type="catalytic activity">
    <reaction evidence="1">
        <text>ATP + protein L-histidine = ADP + protein N-phospho-L-histidine.</text>
        <dbReference type="EC" id="2.7.13.3"/>
    </reaction>
</comment>
<dbReference type="PANTHER" id="PTHR42878:SF7">
    <property type="entry name" value="SENSOR HISTIDINE KINASE GLRK"/>
    <property type="match status" value="1"/>
</dbReference>
<evidence type="ECO:0000256" key="2">
    <source>
        <dbReference type="ARBA" id="ARBA00004141"/>
    </source>
</evidence>
<evidence type="ECO:0000256" key="7">
    <source>
        <dbReference type="ARBA" id="ARBA00022741"/>
    </source>
</evidence>
<evidence type="ECO:0000259" key="15">
    <source>
        <dbReference type="PROSITE" id="PS50113"/>
    </source>
</evidence>
<reference evidence="16 17" key="1">
    <citation type="submission" date="2021-02" db="EMBL/GenBank/DDBJ databases">
        <title>De Novo genome assembly of isolated myxobacteria.</title>
        <authorList>
            <person name="Stevens D.C."/>
        </authorList>
    </citation>
    <scope>NUCLEOTIDE SEQUENCE [LARGE SCALE GENOMIC DNA]</scope>
    <source>
        <strain evidence="17">SCPEA02</strain>
    </source>
</reference>
<dbReference type="Proteomes" id="UP000662747">
    <property type="component" value="Chromosome"/>
</dbReference>
<evidence type="ECO:0000256" key="9">
    <source>
        <dbReference type="ARBA" id="ARBA00022840"/>
    </source>
</evidence>
<gene>
    <name evidence="16" type="ORF">JY651_42990</name>
</gene>
<dbReference type="InterPro" id="IPR000700">
    <property type="entry name" value="PAS-assoc_C"/>
</dbReference>
<accession>A0ABX7NWK4</accession>
<dbReference type="InterPro" id="IPR036890">
    <property type="entry name" value="HATPase_C_sf"/>
</dbReference>
<evidence type="ECO:0000256" key="3">
    <source>
        <dbReference type="ARBA" id="ARBA00012438"/>
    </source>
</evidence>
<evidence type="ECO:0000313" key="16">
    <source>
        <dbReference type="EMBL" id="QSQ21847.1"/>
    </source>
</evidence>
<dbReference type="Gene3D" id="3.30.565.10">
    <property type="entry name" value="Histidine kinase-like ATPase, C-terminal domain"/>
    <property type="match status" value="1"/>
</dbReference>
<dbReference type="InterPro" id="IPR003661">
    <property type="entry name" value="HisK_dim/P_dom"/>
</dbReference>
<evidence type="ECO:0000256" key="5">
    <source>
        <dbReference type="ARBA" id="ARBA00022679"/>
    </source>
</evidence>
<dbReference type="InterPro" id="IPR005467">
    <property type="entry name" value="His_kinase_dom"/>
</dbReference>
<dbReference type="EC" id="2.7.13.3" evidence="3"/>
<keyword evidence="5" id="KW-0808">Transferase</keyword>
<keyword evidence="4" id="KW-0597">Phosphoprotein</keyword>
<sequence>MTAASRTKRLDLDARARLQARDLRPCYGRYVLRHPFPPSPAEDVDTFAQRLRVVADAAPVMLAYVDATERYLFANTTYAAWFNLPREAMLGRTVREIVGDAAYELLRPAVRVALAGQRVHFERPVPYSGGTRCINATYVPHLQPDGTVAGYVSTVLDVTERFRAEEERERTSRFREHFLGVVSHDLRNPLSAILAGANALLHAGTLDERQGRVVARIARSAAGMERMIGDLLDFTRVRLGDGFPLEPVPMHLDALCLEVLEELEVAWPARELRSLLTPLPEGRWDRHRLTQVVSNLVGNALQHSPEGTPVTVTTRADGAIAVLEVHNHGGPIPPDLRAHLFEPFRRGSHSPGRRGLGLGLYIAHEIVRAHGGGLTVHSEEEEGTTFTVRLPLHPPR</sequence>
<dbReference type="CDD" id="cd00130">
    <property type="entry name" value="PAS"/>
    <property type="match status" value="1"/>
</dbReference>
<dbReference type="PRINTS" id="PR00344">
    <property type="entry name" value="BCTRLSENSOR"/>
</dbReference>
<dbReference type="SUPFAM" id="SSF47384">
    <property type="entry name" value="Homodimeric domain of signal transducing histidine kinase"/>
    <property type="match status" value="1"/>
</dbReference>
<evidence type="ECO:0000256" key="4">
    <source>
        <dbReference type="ARBA" id="ARBA00022553"/>
    </source>
</evidence>
<dbReference type="SMART" id="SM00091">
    <property type="entry name" value="PAS"/>
    <property type="match status" value="1"/>
</dbReference>
<dbReference type="Gene3D" id="1.10.287.130">
    <property type="match status" value="1"/>
</dbReference>
<dbReference type="InterPro" id="IPR004358">
    <property type="entry name" value="Sig_transdc_His_kin-like_C"/>
</dbReference>
<keyword evidence="6" id="KW-0812">Transmembrane</keyword>
<dbReference type="InterPro" id="IPR035965">
    <property type="entry name" value="PAS-like_dom_sf"/>
</dbReference>
<dbReference type="CDD" id="cd00082">
    <property type="entry name" value="HisKA"/>
    <property type="match status" value="1"/>
</dbReference>
<dbReference type="SMART" id="SM00387">
    <property type="entry name" value="HATPase_c"/>
    <property type="match status" value="1"/>
</dbReference>
<dbReference type="Gene3D" id="3.30.450.20">
    <property type="entry name" value="PAS domain"/>
    <property type="match status" value="1"/>
</dbReference>
<feature type="domain" description="PAC" evidence="15">
    <location>
        <begin position="115"/>
        <end position="170"/>
    </location>
</feature>
<dbReference type="GO" id="GO:0016301">
    <property type="term" value="F:kinase activity"/>
    <property type="evidence" value="ECO:0007669"/>
    <property type="project" value="UniProtKB-KW"/>
</dbReference>
<dbReference type="PROSITE" id="PS50113">
    <property type="entry name" value="PAC"/>
    <property type="match status" value="1"/>
</dbReference>
<evidence type="ECO:0000256" key="12">
    <source>
        <dbReference type="ARBA" id="ARBA00023136"/>
    </source>
</evidence>
<proteinExistence type="predicted"/>
<dbReference type="InterPro" id="IPR013656">
    <property type="entry name" value="PAS_4"/>
</dbReference>
<feature type="domain" description="Histidine kinase" evidence="13">
    <location>
        <begin position="181"/>
        <end position="394"/>
    </location>
</feature>
<name>A0ABX7NWK4_9BACT</name>
<organism evidence="16 17">
    <name type="scientific">Pyxidicoccus parkwayensis</name>
    <dbReference type="NCBI Taxonomy" id="2813578"/>
    <lineage>
        <taxon>Bacteria</taxon>
        <taxon>Pseudomonadati</taxon>
        <taxon>Myxococcota</taxon>
        <taxon>Myxococcia</taxon>
        <taxon>Myxococcales</taxon>
        <taxon>Cystobacterineae</taxon>
        <taxon>Myxococcaceae</taxon>
        <taxon>Pyxidicoccus</taxon>
    </lineage>
</organism>
<dbReference type="InterPro" id="IPR003594">
    <property type="entry name" value="HATPase_dom"/>
</dbReference>
<evidence type="ECO:0000313" key="17">
    <source>
        <dbReference type="Proteomes" id="UP000662747"/>
    </source>
</evidence>
<evidence type="ECO:0000256" key="11">
    <source>
        <dbReference type="ARBA" id="ARBA00023012"/>
    </source>
</evidence>
<dbReference type="SUPFAM" id="SSF55785">
    <property type="entry name" value="PYP-like sensor domain (PAS domain)"/>
    <property type="match status" value="1"/>
</dbReference>
<dbReference type="InterPro" id="IPR036097">
    <property type="entry name" value="HisK_dim/P_sf"/>
</dbReference>
<dbReference type="NCBIfam" id="TIGR00229">
    <property type="entry name" value="sensory_box"/>
    <property type="match status" value="1"/>
</dbReference>
<dbReference type="PROSITE" id="PS50112">
    <property type="entry name" value="PAS"/>
    <property type="match status" value="1"/>
</dbReference>
<keyword evidence="10" id="KW-1133">Transmembrane helix</keyword>
<keyword evidence="12" id="KW-0472">Membrane</keyword>
<dbReference type="EMBL" id="CP071090">
    <property type="protein sequence ID" value="QSQ21847.1"/>
    <property type="molecule type" value="Genomic_DNA"/>
</dbReference>
<keyword evidence="17" id="KW-1185">Reference proteome</keyword>
<dbReference type="Pfam" id="PF02518">
    <property type="entry name" value="HATPase_c"/>
    <property type="match status" value="1"/>
</dbReference>
<dbReference type="CDD" id="cd00075">
    <property type="entry name" value="HATPase"/>
    <property type="match status" value="1"/>
</dbReference>
<evidence type="ECO:0000259" key="14">
    <source>
        <dbReference type="PROSITE" id="PS50112"/>
    </source>
</evidence>
<keyword evidence="11" id="KW-0902">Two-component regulatory system</keyword>
<comment type="subcellular location">
    <subcellularLocation>
        <location evidence="2">Membrane</location>
        <topology evidence="2">Multi-pass membrane protein</topology>
    </subcellularLocation>
</comment>
<dbReference type="Pfam" id="PF00512">
    <property type="entry name" value="HisKA"/>
    <property type="match status" value="1"/>
</dbReference>
<feature type="domain" description="PAS" evidence="14">
    <location>
        <begin position="47"/>
        <end position="117"/>
    </location>
</feature>
<dbReference type="InterPro" id="IPR000014">
    <property type="entry name" value="PAS"/>
</dbReference>
<evidence type="ECO:0000256" key="10">
    <source>
        <dbReference type="ARBA" id="ARBA00022989"/>
    </source>
</evidence>
<evidence type="ECO:0000256" key="1">
    <source>
        <dbReference type="ARBA" id="ARBA00000085"/>
    </source>
</evidence>
<dbReference type="InterPro" id="IPR050351">
    <property type="entry name" value="BphY/WalK/GraS-like"/>
</dbReference>
<dbReference type="Pfam" id="PF08448">
    <property type="entry name" value="PAS_4"/>
    <property type="match status" value="1"/>
</dbReference>